<feature type="compositionally biased region" description="Basic and acidic residues" evidence="1">
    <location>
        <begin position="917"/>
        <end position="937"/>
    </location>
</feature>
<proteinExistence type="predicted"/>
<dbReference type="Proteomes" id="UP000570595">
    <property type="component" value="Unassembled WGS sequence"/>
</dbReference>
<dbReference type="Gene3D" id="1.25.40.20">
    <property type="entry name" value="Ankyrin repeat-containing domain"/>
    <property type="match status" value="1"/>
</dbReference>
<dbReference type="OrthoDB" id="425143at2759"/>
<evidence type="ECO:0000313" key="5">
    <source>
        <dbReference type="EMBL" id="KAF4672624.1"/>
    </source>
</evidence>
<evidence type="ECO:0000256" key="2">
    <source>
        <dbReference type="SAM" id="Phobius"/>
    </source>
</evidence>
<feature type="region of interest" description="Disordered" evidence="1">
    <location>
        <begin position="1552"/>
        <end position="1571"/>
    </location>
</feature>
<organism evidence="4 6">
    <name type="scientific">Perkinsus olseni</name>
    <name type="common">Perkinsus atlanticus</name>
    <dbReference type="NCBI Taxonomy" id="32597"/>
    <lineage>
        <taxon>Eukaryota</taxon>
        <taxon>Sar</taxon>
        <taxon>Alveolata</taxon>
        <taxon>Perkinsozoa</taxon>
        <taxon>Perkinsea</taxon>
        <taxon>Perkinsida</taxon>
        <taxon>Perkinsidae</taxon>
        <taxon>Perkinsus</taxon>
    </lineage>
</organism>
<sequence length="1581" mass="174063">MPFECSGPGGCGNGVSCNSRPNQQEPLSARSEDSKQEELASLASRGAFAQMKRTSMASRMFVESIKEEDTGLRADSRLSHPLDARTYSPALKEVVELITIGKDMPAPVGSYRYLAFKYWGDIDVFEKVYLDRPSDVTARIFAGQLQRVVLNVLNLQAAAATTPTVAPSRSTGTLSRGVYFLELKCGLHPNASLTSITGIGKWDYAARKLVGYDGPHVYRQLSRLLAEGLLSEHVLRKAPCLDSRHSVEAQWSTTYKHWILSIGEAQSPSKLASRVSSGGAAQRDRAMTEYEFFRQWVHSFPKLRWSPKEIIAGRKVISNSNGLSMSLEDAVRFSQGEVKFDVAVSLPQGRIIEASVLWQVESEEGLLTKPLNPYKESLNSDILKYAGGNKQDFYKTAKRMWSREVYNYYQHLYNDTKRTESLNVLWTLAKLFSSPAAAVARCITDLRTIDHALESRWRTRVILLNREPLIRGLTYCQKLLSKNMGAMLRSTPQFVSKINASLELAVAILSTPTHRGMNLVPNTDRRGSIFEGAAGVPEASDDLISEVVWEMGQDAAVRALCCITLVDLDQTVVQSEVHHFLRDHRLLPTALRDVESVLDKAIEAFLDSGRDTSILLDGYDGGGPGVRGLRIGRVYTIIDVLWSGTRSVIFKCRQEDTPDRVSSAGAAQPPPTTCRRLSNKSSSTPIQTILSGRGSEREKDILDAKSLLSSASHINSSRAAVDGGLLYDTSRLVAVKLFYRPQTDGETSMIMNECQVHKYLSEKIISPDYGKAESGERALTPPPPFPRWIHCGSTGSGLRYSVMDMFEGPTLEQELEDIIEGRRPPYTLGEAQGRMSALLAAVEVAHDVGVVHRNINPSSIVVMKSYGSSVDVEEGVEGVEEVYHNHRPIALMDWAAATIQTTRFSSGQEMRSSSSSPKEDGGPRDLPEAYTHEKQGERMGPVPDWSSLSKVVGWAAPEQIQRWAQQSSFGTAVGPSSTHIPLSEAAVDPSVVLNNSKPLTQHRHRLAATEMAMDVYSCAVVLSQCYSAVRHTQQCYYPTTTDFTHGNPNSIKARPSELVHCAAPVTLEDQGLLRVKHLVDAHVQSLDEAQDQLARGVYGLEVVTSPMRAGGDIYRRLIVAIDKYRDTPASDLQSQKRDICSGYPQVTSVLRQSLRPRSSDRPAASCGGLRRLLSIAFDRDVLRIVDTSARFNRRVIKDGPPVVLPWSIIADELGVGPLTESHIRRLLRECSPQKKLILFGQAAWAGCSRLCRIFMEAGVNPFENPADECTPDMPTDVAPDTSKTICTGSLTPVQLAIMAGRLNCVQLMASHARRLGRIHVPHLRRDFMPKSSLPMLSTMPTVVTEDFAKRAPPLTPPSRTCPATERSSTPPVTSLHRGPPKCIDMILPHNKGGTALHWATTQCPSHLIKACCAILYSTGHASANITNYEGLTPLDTAGCIADKRCREVVWSFFLEIGCRTGHGSGFMWLSLQDRIDMTILALLLASIAFVSVGLITNHSHVPPDEAVKWMFGCALTVLFLVPLMCMIHRLSRAGAVGLWWFRLTHKLTRGPTAAEDGREEGSYREGDDCSGPAKRCAHGVL</sequence>
<dbReference type="Gene3D" id="1.10.510.10">
    <property type="entry name" value="Transferase(Phosphotransferase) domain 1"/>
    <property type="match status" value="1"/>
</dbReference>
<keyword evidence="2" id="KW-1133">Transmembrane helix</keyword>
<feature type="compositionally biased region" description="Basic and acidic residues" evidence="1">
    <location>
        <begin position="1555"/>
        <end position="1567"/>
    </location>
</feature>
<protein>
    <recommendedName>
        <fullName evidence="3">Protein kinase domain-containing protein</fullName>
    </recommendedName>
</protein>
<comment type="caution">
    <text evidence="4">The sequence shown here is derived from an EMBL/GenBank/DDBJ whole genome shotgun (WGS) entry which is preliminary data.</text>
</comment>
<keyword evidence="2" id="KW-0812">Transmembrane</keyword>
<keyword evidence="2" id="KW-0472">Membrane</keyword>
<feature type="region of interest" description="Disordered" evidence="1">
    <location>
        <begin position="903"/>
        <end position="942"/>
    </location>
</feature>
<dbReference type="GO" id="GO:0004672">
    <property type="term" value="F:protein kinase activity"/>
    <property type="evidence" value="ECO:0007669"/>
    <property type="project" value="InterPro"/>
</dbReference>
<dbReference type="GO" id="GO:0005524">
    <property type="term" value="F:ATP binding"/>
    <property type="evidence" value="ECO:0007669"/>
    <property type="project" value="InterPro"/>
</dbReference>
<dbReference type="EMBL" id="JABAHT010000072">
    <property type="protein sequence ID" value="KAF4666502.1"/>
    <property type="molecule type" value="Genomic_DNA"/>
</dbReference>
<dbReference type="InterPro" id="IPR011009">
    <property type="entry name" value="Kinase-like_dom_sf"/>
</dbReference>
<gene>
    <name evidence="5" type="ORF">FOL46_008679</name>
    <name evidence="4" type="ORF">FOZ61_009647</name>
</gene>
<dbReference type="InterPro" id="IPR000719">
    <property type="entry name" value="Prot_kinase_dom"/>
</dbReference>
<feature type="region of interest" description="Disordered" evidence="1">
    <location>
        <begin position="1349"/>
        <end position="1376"/>
    </location>
</feature>
<reference evidence="6 7" key="1">
    <citation type="submission" date="2020-04" db="EMBL/GenBank/DDBJ databases">
        <title>Perkinsus olseni comparative genomics.</title>
        <authorList>
            <person name="Bogema D.R."/>
        </authorList>
    </citation>
    <scope>NUCLEOTIDE SEQUENCE [LARGE SCALE GENOMIC DNA]</scope>
    <source>
        <strain evidence="4">ATCC PRA-179</strain>
        <strain evidence="5">ATCC PRA-31</strain>
    </source>
</reference>
<evidence type="ECO:0000259" key="3">
    <source>
        <dbReference type="PROSITE" id="PS50011"/>
    </source>
</evidence>
<dbReference type="Proteomes" id="UP000572268">
    <property type="component" value="Unassembled WGS sequence"/>
</dbReference>
<feature type="domain" description="Protein kinase" evidence="3">
    <location>
        <begin position="635"/>
        <end position="1173"/>
    </location>
</feature>
<feature type="transmembrane region" description="Helical" evidence="2">
    <location>
        <begin position="1509"/>
        <end position="1527"/>
    </location>
</feature>
<dbReference type="SUPFAM" id="SSF56112">
    <property type="entry name" value="Protein kinase-like (PK-like)"/>
    <property type="match status" value="1"/>
</dbReference>
<name>A0A7J6M4M8_PEROL</name>
<evidence type="ECO:0000313" key="6">
    <source>
        <dbReference type="Proteomes" id="UP000570595"/>
    </source>
</evidence>
<dbReference type="SUPFAM" id="SSF48403">
    <property type="entry name" value="Ankyrin repeat"/>
    <property type="match status" value="1"/>
</dbReference>
<feature type="compositionally biased region" description="Polar residues" evidence="1">
    <location>
        <begin position="675"/>
        <end position="687"/>
    </location>
</feature>
<evidence type="ECO:0000256" key="1">
    <source>
        <dbReference type="SAM" id="MobiDB-lite"/>
    </source>
</evidence>
<feature type="transmembrane region" description="Helical" evidence="2">
    <location>
        <begin position="1478"/>
        <end position="1497"/>
    </location>
</feature>
<feature type="region of interest" description="Disordered" evidence="1">
    <location>
        <begin position="659"/>
        <end position="687"/>
    </location>
</feature>
<dbReference type="PROSITE" id="PS50011">
    <property type="entry name" value="PROTEIN_KINASE_DOM"/>
    <property type="match status" value="1"/>
</dbReference>
<dbReference type="InterPro" id="IPR036770">
    <property type="entry name" value="Ankyrin_rpt-contain_sf"/>
</dbReference>
<dbReference type="EMBL" id="JABANN010000071">
    <property type="protein sequence ID" value="KAF4672624.1"/>
    <property type="molecule type" value="Genomic_DNA"/>
</dbReference>
<evidence type="ECO:0000313" key="4">
    <source>
        <dbReference type="EMBL" id="KAF4666502.1"/>
    </source>
</evidence>
<evidence type="ECO:0000313" key="7">
    <source>
        <dbReference type="Proteomes" id="UP000572268"/>
    </source>
</evidence>
<feature type="compositionally biased region" description="Low complexity" evidence="1">
    <location>
        <begin position="905"/>
        <end position="916"/>
    </location>
</feature>
<feature type="compositionally biased region" description="Polar residues" evidence="1">
    <location>
        <begin position="15"/>
        <end position="26"/>
    </location>
</feature>
<accession>A0A7J6M4M8</accession>
<feature type="region of interest" description="Disordered" evidence="1">
    <location>
        <begin position="1"/>
        <end position="36"/>
    </location>
</feature>